<dbReference type="Proteomes" id="UP001151760">
    <property type="component" value="Unassembled WGS sequence"/>
</dbReference>
<reference evidence="1" key="2">
    <citation type="submission" date="2022-01" db="EMBL/GenBank/DDBJ databases">
        <authorList>
            <person name="Yamashiro T."/>
            <person name="Shiraishi A."/>
            <person name="Satake H."/>
            <person name="Nakayama K."/>
        </authorList>
    </citation>
    <scope>NUCLEOTIDE SEQUENCE</scope>
</reference>
<keyword evidence="2" id="KW-1185">Reference proteome</keyword>
<evidence type="ECO:0000313" key="2">
    <source>
        <dbReference type="Proteomes" id="UP001151760"/>
    </source>
</evidence>
<gene>
    <name evidence="1" type="ORF">Tco_1040944</name>
</gene>
<name>A0ABQ5GFM9_9ASTR</name>
<protein>
    <submittedName>
        <fullName evidence="1">Uncharacterized protein</fullName>
    </submittedName>
</protein>
<sequence>MIVGGRIRDVKQQSRMTHVINCNQSDHPPSGILVQLAGVGWKTRCELINFIINACTLRSCLVNDVPCLLQFILLQRSFATRVDSLKHRFHFGRLGVWMVIALMSPIA</sequence>
<organism evidence="1 2">
    <name type="scientific">Tanacetum coccineum</name>
    <dbReference type="NCBI Taxonomy" id="301880"/>
    <lineage>
        <taxon>Eukaryota</taxon>
        <taxon>Viridiplantae</taxon>
        <taxon>Streptophyta</taxon>
        <taxon>Embryophyta</taxon>
        <taxon>Tracheophyta</taxon>
        <taxon>Spermatophyta</taxon>
        <taxon>Magnoliopsida</taxon>
        <taxon>eudicotyledons</taxon>
        <taxon>Gunneridae</taxon>
        <taxon>Pentapetalae</taxon>
        <taxon>asterids</taxon>
        <taxon>campanulids</taxon>
        <taxon>Asterales</taxon>
        <taxon>Asteraceae</taxon>
        <taxon>Asteroideae</taxon>
        <taxon>Anthemideae</taxon>
        <taxon>Anthemidinae</taxon>
        <taxon>Tanacetum</taxon>
    </lineage>
</organism>
<reference evidence="1" key="1">
    <citation type="journal article" date="2022" name="Int. J. Mol. Sci.">
        <title>Draft Genome of Tanacetum Coccineum: Genomic Comparison of Closely Related Tanacetum-Family Plants.</title>
        <authorList>
            <person name="Yamashiro T."/>
            <person name="Shiraishi A."/>
            <person name="Nakayama K."/>
            <person name="Satake H."/>
        </authorList>
    </citation>
    <scope>NUCLEOTIDE SEQUENCE</scope>
</reference>
<accession>A0ABQ5GFM9</accession>
<comment type="caution">
    <text evidence="1">The sequence shown here is derived from an EMBL/GenBank/DDBJ whole genome shotgun (WGS) entry which is preliminary data.</text>
</comment>
<dbReference type="EMBL" id="BQNB010018421">
    <property type="protein sequence ID" value="GJT74219.1"/>
    <property type="molecule type" value="Genomic_DNA"/>
</dbReference>
<proteinExistence type="predicted"/>
<evidence type="ECO:0000313" key="1">
    <source>
        <dbReference type="EMBL" id="GJT74219.1"/>
    </source>
</evidence>